<dbReference type="AlphaFoldDB" id="A0A0S7WI65"/>
<gene>
    <name evidence="5" type="ORF">AMJ40_04595</name>
</gene>
<evidence type="ECO:0000313" key="5">
    <source>
        <dbReference type="EMBL" id="KPJ49832.1"/>
    </source>
</evidence>
<sequence length="164" mass="17630">MTDNAKKKQIDELREAARPCFQCGICASSCPVFRVAPDVNPRLAVDSIVSTGQVAEQGNEWLCAYCLMCDQRCPMGISLADILIKLKNISSAEGKAPSSVVQAVESLFTTGIIAPGSTGVDRKRSQLGLPELPKPNPEHIEKLFRATGAMEILEKNLAKEGSAQ</sequence>
<evidence type="ECO:0000259" key="4">
    <source>
        <dbReference type="PROSITE" id="PS51379"/>
    </source>
</evidence>
<evidence type="ECO:0000313" key="6">
    <source>
        <dbReference type="Proteomes" id="UP000051124"/>
    </source>
</evidence>
<name>A0A0S7WI65_UNCT6</name>
<dbReference type="GO" id="GO:0005886">
    <property type="term" value="C:plasma membrane"/>
    <property type="evidence" value="ECO:0007669"/>
    <property type="project" value="TreeGrafter"/>
</dbReference>
<organism evidence="5 6">
    <name type="scientific">candidate division TA06 bacterium DG_26</name>
    <dbReference type="NCBI Taxonomy" id="1703771"/>
    <lineage>
        <taxon>Bacteria</taxon>
        <taxon>Bacteria division TA06</taxon>
    </lineage>
</organism>
<dbReference type="PANTHER" id="PTHR43255">
    <property type="entry name" value="IRON-SULFUR-BINDING OXIDOREDUCTASE FADF-RELATED-RELATED"/>
    <property type="match status" value="1"/>
</dbReference>
<dbReference type="GO" id="GO:0046872">
    <property type="term" value="F:metal ion binding"/>
    <property type="evidence" value="ECO:0007669"/>
    <property type="project" value="UniProtKB-KW"/>
</dbReference>
<evidence type="ECO:0000256" key="2">
    <source>
        <dbReference type="ARBA" id="ARBA00023004"/>
    </source>
</evidence>
<dbReference type="SUPFAM" id="SSF46548">
    <property type="entry name" value="alpha-helical ferredoxin"/>
    <property type="match status" value="1"/>
</dbReference>
<feature type="domain" description="4Fe-4S ferredoxin-type" evidence="4">
    <location>
        <begin position="6"/>
        <end position="42"/>
    </location>
</feature>
<dbReference type="PROSITE" id="PS00198">
    <property type="entry name" value="4FE4S_FER_1"/>
    <property type="match status" value="1"/>
</dbReference>
<dbReference type="InterPro" id="IPR009051">
    <property type="entry name" value="Helical_ferredxn"/>
</dbReference>
<dbReference type="Gene3D" id="1.10.1060.10">
    <property type="entry name" value="Alpha-helical ferredoxin"/>
    <property type="match status" value="1"/>
</dbReference>
<dbReference type="InterPro" id="IPR051460">
    <property type="entry name" value="HdrC_iron-sulfur_subunit"/>
</dbReference>
<evidence type="ECO:0000256" key="1">
    <source>
        <dbReference type="ARBA" id="ARBA00022723"/>
    </source>
</evidence>
<reference evidence="5 6" key="1">
    <citation type="journal article" date="2015" name="Microbiome">
        <title>Genomic resolution of linkages in carbon, nitrogen, and sulfur cycling among widespread estuary sediment bacteria.</title>
        <authorList>
            <person name="Baker B.J."/>
            <person name="Lazar C.S."/>
            <person name="Teske A.P."/>
            <person name="Dick G.J."/>
        </authorList>
    </citation>
    <scope>NUCLEOTIDE SEQUENCE [LARGE SCALE GENOMIC DNA]</scope>
    <source>
        <strain evidence="5">DG_26</strain>
    </source>
</reference>
<dbReference type="InterPro" id="IPR017896">
    <property type="entry name" value="4Fe4S_Fe-S-bd"/>
</dbReference>
<dbReference type="EMBL" id="LIZT01000040">
    <property type="protein sequence ID" value="KPJ49832.1"/>
    <property type="molecule type" value="Genomic_DNA"/>
</dbReference>
<keyword evidence="1" id="KW-0479">Metal-binding</keyword>
<keyword evidence="2" id="KW-0408">Iron</keyword>
<dbReference type="Proteomes" id="UP000051124">
    <property type="component" value="Unassembled WGS sequence"/>
</dbReference>
<dbReference type="InterPro" id="IPR017900">
    <property type="entry name" value="4Fe4S_Fe_S_CS"/>
</dbReference>
<accession>A0A0S7WI65</accession>
<dbReference type="Pfam" id="PF13183">
    <property type="entry name" value="Fer4_8"/>
    <property type="match status" value="1"/>
</dbReference>
<proteinExistence type="predicted"/>
<protein>
    <recommendedName>
        <fullName evidence="4">4Fe-4S ferredoxin-type domain-containing protein</fullName>
    </recommendedName>
</protein>
<evidence type="ECO:0000256" key="3">
    <source>
        <dbReference type="ARBA" id="ARBA00023014"/>
    </source>
</evidence>
<dbReference type="GO" id="GO:0051536">
    <property type="term" value="F:iron-sulfur cluster binding"/>
    <property type="evidence" value="ECO:0007669"/>
    <property type="project" value="UniProtKB-KW"/>
</dbReference>
<dbReference type="PROSITE" id="PS51379">
    <property type="entry name" value="4FE4S_FER_2"/>
    <property type="match status" value="1"/>
</dbReference>
<dbReference type="PANTHER" id="PTHR43255:SF2">
    <property type="entry name" value="HETERODISULFIDE REDUCTASE RELATED PROTEIN"/>
    <property type="match status" value="1"/>
</dbReference>
<keyword evidence="3" id="KW-0411">Iron-sulfur</keyword>
<comment type="caution">
    <text evidence="5">The sequence shown here is derived from an EMBL/GenBank/DDBJ whole genome shotgun (WGS) entry which is preliminary data.</text>
</comment>